<dbReference type="GO" id="GO:0004930">
    <property type="term" value="F:G protein-coupled receptor activity"/>
    <property type="evidence" value="ECO:0007669"/>
    <property type="project" value="UniProtKB-KW"/>
</dbReference>
<keyword evidence="6" id="KW-0297">G-protein coupled receptor</keyword>
<keyword evidence="3" id="KW-1003">Cell membrane</keyword>
<dbReference type="AlphaFoldDB" id="A0A0K0F8Y5"/>
<feature type="transmembrane region" description="Helical" evidence="12">
    <location>
        <begin position="414"/>
        <end position="437"/>
    </location>
</feature>
<evidence type="ECO:0000256" key="3">
    <source>
        <dbReference type="ARBA" id="ARBA00022475"/>
    </source>
</evidence>
<keyword evidence="14" id="KW-1185">Reference proteome</keyword>
<feature type="transmembrane region" description="Helical" evidence="12">
    <location>
        <begin position="308"/>
        <end position="329"/>
    </location>
</feature>
<keyword evidence="9" id="KW-0325">Glycoprotein</keyword>
<feature type="transmembrane region" description="Helical" evidence="12">
    <location>
        <begin position="457"/>
        <end position="475"/>
    </location>
</feature>
<feature type="region of interest" description="Disordered" evidence="11">
    <location>
        <begin position="640"/>
        <end position="668"/>
    </location>
</feature>
<feature type="transmembrane region" description="Helical" evidence="12">
    <location>
        <begin position="517"/>
        <end position="539"/>
    </location>
</feature>
<evidence type="ECO:0000313" key="14">
    <source>
        <dbReference type="Proteomes" id="UP000035680"/>
    </source>
</evidence>
<evidence type="ECO:0000256" key="12">
    <source>
        <dbReference type="SAM" id="Phobius"/>
    </source>
</evidence>
<feature type="domain" description="G-protein coupled receptors family 3 profile" evidence="13">
    <location>
        <begin position="310"/>
        <end position="541"/>
    </location>
</feature>
<evidence type="ECO:0000256" key="2">
    <source>
        <dbReference type="ARBA" id="ARBA00007242"/>
    </source>
</evidence>
<evidence type="ECO:0000313" key="15">
    <source>
        <dbReference type="WBParaSite" id="SVE_0528600.1"/>
    </source>
</evidence>
<evidence type="ECO:0000256" key="1">
    <source>
        <dbReference type="ARBA" id="ARBA00004651"/>
    </source>
</evidence>
<dbReference type="PANTHER" id="PTHR32546:SF26">
    <property type="entry name" value="SMOG, ISOFORM D"/>
    <property type="match status" value="1"/>
</dbReference>
<evidence type="ECO:0000259" key="13">
    <source>
        <dbReference type="Pfam" id="PF00003"/>
    </source>
</evidence>
<evidence type="ECO:0000256" key="6">
    <source>
        <dbReference type="ARBA" id="ARBA00023040"/>
    </source>
</evidence>
<dbReference type="InterPro" id="IPR043458">
    <property type="entry name" value="GPR158/179"/>
</dbReference>
<dbReference type="Pfam" id="PF00003">
    <property type="entry name" value="7tm_3"/>
    <property type="match status" value="1"/>
</dbReference>
<dbReference type="WBParaSite" id="SVE_0528600.1">
    <property type="protein sequence ID" value="SVE_0528600.1"/>
    <property type="gene ID" value="SVE_0528600"/>
</dbReference>
<dbReference type="GO" id="GO:0005886">
    <property type="term" value="C:plasma membrane"/>
    <property type="evidence" value="ECO:0007669"/>
    <property type="project" value="UniProtKB-SubCell"/>
</dbReference>
<dbReference type="Proteomes" id="UP000035680">
    <property type="component" value="Unassembled WGS sequence"/>
</dbReference>
<organism evidence="14 15">
    <name type="scientific">Strongyloides venezuelensis</name>
    <name type="common">Threadworm</name>
    <dbReference type="NCBI Taxonomy" id="75913"/>
    <lineage>
        <taxon>Eukaryota</taxon>
        <taxon>Metazoa</taxon>
        <taxon>Ecdysozoa</taxon>
        <taxon>Nematoda</taxon>
        <taxon>Chromadorea</taxon>
        <taxon>Rhabditida</taxon>
        <taxon>Tylenchina</taxon>
        <taxon>Panagrolaimomorpha</taxon>
        <taxon>Strongyloidoidea</taxon>
        <taxon>Strongyloididae</taxon>
        <taxon>Strongyloides</taxon>
    </lineage>
</organism>
<accession>A0A0K0F8Y5</accession>
<evidence type="ECO:0000256" key="8">
    <source>
        <dbReference type="ARBA" id="ARBA00023170"/>
    </source>
</evidence>
<evidence type="ECO:0000256" key="4">
    <source>
        <dbReference type="ARBA" id="ARBA00022692"/>
    </source>
</evidence>
<dbReference type="PANTHER" id="PTHR32546">
    <property type="entry name" value="G-PROTEIN COUPLED RECEPTOR 158-RELATED"/>
    <property type="match status" value="1"/>
</dbReference>
<name>A0A0K0F8Y5_STRVS</name>
<evidence type="ECO:0000256" key="7">
    <source>
        <dbReference type="ARBA" id="ARBA00023136"/>
    </source>
</evidence>
<dbReference type="STRING" id="75913.A0A0K0F8Y5"/>
<sequence>MQDWCGYLDDNLLQSANNIPWKKIKDCKLSNSCLNLPILLEQNFKLNLLNNMMLLFVLLIILPVNGDFVDEKKKYINYSSTKKTTQNNEIGKNKINAFVTGNVNADTILNSDIVDNKSKKSPDHNDLATLSDILRELSITTPCNRTLSNKILQKIINESLTGDLRYKILWISQTVAIHPHLYTKEVPLNATLTSHSIFNSKQNGYDVYLDSGYIKPGSRRSNPTFGLYLKCNPEPNWEAVVVYPTSKDNKYLHATLPLRKLDSCGLSSECYSNKCSFTSYGSLKFYARDCCSETKSFCRSEVSRITSMWFVLNLICVITCLCLIPVVVLERRRQRHEARGWALMEIFLIGAAILYTIVLIDKVNFESSSCAYAIWLRQIGFSTFYGAIVLKIYRNLQEYRVRKAHHVFVKEVDLLKYLCCFLLLTTTGLLAWTFGSWTDEKLWKAVWPQCHLQTWTLIWHAYELAFLIYALRLCYKARNSSWMERWQFSLAIVFETIVTIIANFLRYAYRKTADSEMLLTITFVQLQLTVTVNIIIIMAPKFYTVTSETNRRTLTMSGSSGRAHPSLAKLRDNLINGTIDFAEIPIVDMNPEDIRAELKRVYTQLRMYKLKNLYQDNPHISKRKGGKKSTDKVSKIRRISLPQSSSSPKCVKKVEEDEEERSDYTVESAPHNIYLSATKKLNLEPDLSVRV</sequence>
<evidence type="ECO:0000256" key="5">
    <source>
        <dbReference type="ARBA" id="ARBA00022989"/>
    </source>
</evidence>
<keyword evidence="4 12" id="KW-0812">Transmembrane</keyword>
<feature type="transmembrane region" description="Helical" evidence="12">
    <location>
        <begin position="487"/>
        <end position="505"/>
    </location>
</feature>
<proteinExistence type="inferred from homology"/>
<evidence type="ECO:0000256" key="11">
    <source>
        <dbReference type="SAM" id="MobiDB-lite"/>
    </source>
</evidence>
<comment type="similarity">
    <text evidence="2">Belongs to the G-protein coupled receptor 3 family.</text>
</comment>
<feature type="transmembrane region" description="Helical" evidence="12">
    <location>
        <begin position="341"/>
        <end position="360"/>
    </location>
</feature>
<protein>
    <submittedName>
        <fullName evidence="15">Poor gastrulation (inferred by orthology to a D. melanogaster protein)</fullName>
    </submittedName>
</protein>
<feature type="transmembrane region" description="Helical" evidence="12">
    <location>
        <begin position="372"/>
        <end position="393"/>
    </location>
</feature>
<dbReference type="InterPro" id="IPR017978">
    <property type="entry name" value="GPCR_3_C"/>
</dbReference>
<reference evidence="15" key="2">
    <citation type="submission" date="2015-08" db="UniProtKB">
        <authorList>
            <consortium name="WormBaseParasite"/>
        </authorList>
    </citation>
    <scope>IDENTIFICATION</scope>
</reference>
<keyword evidence="10" id="KW-0807">Transducer</keyword>
<comment type="subcellular location">
    <subcellularLocation>
        <location evidence="1">Cell membrane</location>
        <topology evidence="1">Multi-pass membrane protein</topology>
    </subcellularLocation>
</comment>
<keyword evidence="8" id="KW-0675">Receptor</keyword>
<evidence type="ECO:0000256" key="10">
    <source>
        <dbReference type="ARBA" id="ARBA00023224"/>
    </source>
</evidence>
<reference evidence="14" key="1">
    <citation type="submission" date="2014-07" db="EMBL/GenBank/DDBJ databases">
        <authorList>
            <person name="Martin A.A"/>
            <person name="De Silva N."/>
        </authorList>
    </citation>
    <scope>NUCLEOTIDE SEQUENCE</scope>
</reference>
<keyword evidence="7 12" id="KW-0472">Membrane</keyword>
<keyword evidence="5 12" id="KW-1133">Transmembrane helix</keyword>
<evidence type="ECO:0000256" key="9">
    <source>
        <dbReference type="ARBA" id="ARBA00023180"/>
    </source>
</evidence>